<reference evidence="1 2" key="1">
    <citation type="submission" date="2016-01" db="EMBL/GenBank/DDBJ databases">
        <title>The genomic content and context of auxiliary metabolic genes in marine cyanophages.</title>
        <authorList>
            <person name="Marston M.F."/>
            <person name="Martiny J.B.H."/>
            <person name="Crummett L.T."/>
        </authorList>
    </citation>
    <scope>NUCLEOTIDE SEQUENCE [LARGE SCALE GENOMIC DNA]</scope>
    <source>
        <strain evidence="1">RW_29_0704</strain>
    </source>
</reference>
<organism evidence="1 2">
    <name type="scientific">Cyanophage S-RIM50</name>
    <dbReference type="NCBI Taxonomy" id="687803"/>
    <lineage>
        <taxon>Viruses</taxon>
        <taxon>Duplodnaviria</taxon>
        <taxon>Heunggongvirae</taxon>
        <taxon>Uroviricota</taxon>
        <taxon>Caudoviricetes</taxon>
        <taxon>Pantevenvirales</taxon>
        <taxon>Kyanoviridae</taxon>
        <taxon>Neptunevirus</taxon>
        <taxon>Neptunevirus srim50</taxon>
    </lineage>
</organism>
<dbReference type="SUPFAM" id="SSF51197">
    <property type="entry name" value="Clavaminate synthase-like"/>
    <property type="match status" value="1"/>
</dbReference>
<evidence type="ECO:0008006" key="3">
    <source>
        <dbReference type="Google" id="ProtNLM"/>
    </source>
</evidence>
<dbReference type="GeneID" id="29124087"/>
<evidence type="ECO:0000313" key="1">
    <source>
        <dbReference type="EMBL" id="AMO42865.1"/>
    </source>
</evidence>
<dbReference type="EMBL" id="KU594605">
    <property type="protein sequence ID" value="AMO42865.1"/>
    <property type="molecule type" value="Genomic_DNA"/>
</dbReference>
<protein>
    <recommendedName>
        <fullName evidence="3">DNA endonuclease V</fullName>
    </recommendedName>
</protein>
<evidence type="ECO:0000313" key="2">
    <source>
        <dbReference type="Proteomes" id="UP000201797"/>
    </source>
</evidence>
<accession>A0A127KLI7</accession>
<dbReference type="Proteomes" id="UP000201797">
    <property type="component" value="Segment"/>
</dbReference>
<sequence>MPLTLPILDTPINNNIIVQDDFMPDDYCDYLIHQMTDISSYFPWHWGEVLPQEHKDMPGVDITCPHVRNWQFSHVFWLYGNENSPYCHLIQPLINQINPDVLYRIKANIAPWEETQVTHGFHTDESYAGLTSVYYTNTNNGATVFRTVNEEGEYEYTEVESKRNRLVTFDNRIMHSGKTQNDAQFRVVLAINYFKHSVFFR</sequence>
<keyword evidence="2" id="KW-1185">Reference proteome</keyword>
<dbReference type="KEGG" id="vg:29124087"/>
<dbReference type="RefSeq" id="YP_009302164.1">
    <property type="nucleotide sequence ID" value="NC_031242.1"/>
</dbReference>
<proteinExistence type="predicted"/>
<name>A0A127KLI7_9CAUD</name>
<gene>
    <name evidence="1" type="ORF">R290704_083</name>
</gene>
<dbReference type="OrthoDB" id="20920at10239"/>
<dbReference type="Gene3D" id="2.60.120.620">
    <property type="entry name" value="q2cbj1_9rhob like domain"/>
    <property type="match status" value="1"/>
</dbReference>